<dbReference type="Gene3D" id="1.10.10.1550">
    <property type="entry name" value="ROS/MUCR transcriptional regulator protein"/>
    <property type="match status" value="1"/>
</dbReference>
<dbReference type="GO" id="GO:0008270">
    <property type="term" value="F:zinc ion binding"/>
    <property type="evidence" value="ECO:0007669"/>
    <property type="project" value="InterPro"/>
</dbReference>
<protein>
    <recommendedName>
        <fullName evidence="2">DBF4-type domain-containing protein</fullName>
    </recommendedName>
</protein>
<dbReference type="GO" id="GO:0003677">
    <property type="term" value="F:DNA binding"/>
    <property type="evidence" value="ECO:0007669"/>
    <property type="project" value="InterPro"/>
</dbReference>
<proteinExistence type="inferred from homology"/>
<sequence>MDNLLCKYCLKEFQHLGSHLWHKHKVLARDYKEEFGLDYRYPLISETVKEKKQDRFEERREFYLQNLLKSGKKWYFKKGTSNRQRFSKQSVERARKNLEYIEETKGGFCPACKMKFEHLTSHLYNKHNLMFAKK</sequence>
<dbReference type="AlphaFoldDB" id="A0A0G0PIC5"/>
<reference evidence="3 4" key="1">
    <citation type="journal article" date="2015" name="Nature">
        <title>rRNA introns, odd ribosomes, and small enigmatic genomes across a large radiation of phyla.</title>
        <authorList>
            <person name="Brown C.T."/>
            <person name="Hug L.A."/>
            <person name="Thomas B.C."/>
            <person name="Sharon I."/>
            <person name="Castelle C.J."/>
            <person name="Singh A."/>
            <person name="Wilkins M.J."/>
            <person name="Williams K.H."/>
            <person name="Banfield J.F."/>
        </authorList>
    </citation>
    <scope>NUCLEOTIDE SEQUENCE [LARGE SCALE GENOMIC DNA]</scope>
</reference>
<name>A0A0G0PIC5_9BACT</name>
<dbReference type="PROSITE" id="PS51265">
    <property type="entry name" value="ZF_DBF4"/>
    <property type="match status" value="1"/>
</dbReference>
<dbReference type="Pfam" id="PF05443">
    <property type="entry name" value="ROS_MUCR"/>
    <property type="match status" value="1"/>
</dbReference>
<dbReference type="InterPro" id="IPR008807">
    <property type="entry name" value="ROS_MUCR"/>
</dbReference>
<dbReference type="InterPro" id="IPR006572">
    <property type="entry name" value="Znf_DBF"/>
</dbReference>
<accession>A0A0G0PIC5</accession>
<comment type="similarity">
    <text evidence="1">Belongs to the ros/MucR family.</text>
</comment>
<organism evidence="3 4">
    <name type="scientific">Candidatus Woesebacteria bacterium GW2011_GWA1_39_8</name>
    <dbReference type="NCBI Taxonomy" id="1618552"/>
    <lineage>
        <taxon>Bacteria</taxon>
        <taxon>Candidatus Woeseibacteriota</taxon>
    </lineage>
</organism>
<evidence type="ECO:0000313" key="4">
    <source>
        <dbReference type="Proteomes" id="UP000034793"/>
    </source>
</evidence>
<comment type="caution">
    <text evidence="3">The sequence shown here is derived from an EMBL/GenBank/DDBJ whole genome shotgun (WGS) entry which is preliminary data.</text>
</comment>
<feature type="domain" description="DBF4-type" evidence="2">
    <location>
        <begin position="102"/>
        <end position="134"/>
    </location>
</feature>
<gene>
    <name evidence="3" type="ORF">UT61_C0062G0009</name>
</gene>
<dbReference type="Proteomes" id="UP000034793">
    <property type="component" value="Unassembled WGS sequence"/>
</dbReference>
<evidence type="ECO:0000259" key="2">
    <source>
        <dbReference type="PROSITE" id="PS51265"/>
    </source>
</evidence>
<evidence type="ECO:0000256" key="1">
    <source>
        <dbReference type="ARBA" id="ARBA00007031"/>
    </source>
</evidence>
<dbReference type="InterPro" id="IPR041920">
    <property type="entry name" value="ROS/MUCR_sf"/>
</dbReference>
<dbReference type="GO" id="GO:0006355">
    <property type="term" value="P:regulation of DNA-templated transcription"/>
    <property type="evidence" value="ECO:0007669"/>
    <property type="project" value="InterPro"/>
</dbReference>
<dbReference type="EMBL" id="LBXL01000062">
    <property type="protein sequence ID" value="KKR27909.1"/>
    <property type="molecule type" value="Genomic_DNA"/>
</dbReference>
<evidence type="ECO:0000313" key="3">
    <source>
        <dbReference type="EMBL" id="KKR27909.1"/>
    </source>
</evidence>